<proteinExistence type="predicted"/>
<keyword evidence="2" id="KW-1185">Reference proteome</keyword>
<dbReference type="Proteomes" id="UP000467322">
    <property type="component" value="Unassembled WGS sequence"/>
</dbReference>
<name>A0A845M231_9RHOB</name>
<protein>
    <submittedName>
        <fullName evidence="1">Uncharacterized protein</fullName>
    </submittedName>
</protein>
<sequence>MKTSLRVLAIGAAPFEQDEETVQEVPGTHFIDFQGLTSDFLDNYQPDVVLSPLVTPGFDCVEVAQLLTAGGFNGRYRVFAEDIPRPEMVISEIGRSYPELDFDVLVVTPTRDDHAN</sequence>
<dbReference type="EMBL" id="WTUX01000011">
    <property type="protein sequence ID" value="MZR13262.1"/>
    <property type="molecule type" value="Genomic_DNA"/>
</dbReference>
<gene>
    <name evidence="1" type="ORF">GQE99_09550</name>
</gene>
<evidence type="ECO:0000313" key="2">
    <source>
        <dbReference type="Proteomes" id="UP000467322"/>
    </source>
</evidence>
<organism evidence="1 2">
    <name type="scientific">Maritimibacter harenae</name>
    <dbReference type="NCBI Taxonomy" id="2606218"/>
    <lineage>
        <taxon>Bacteria</taxon>
        <taxon>Pseudomonadati</taxon>
        <taxon>Pseudomonadota</taxon>
        <taxon>Alphaproteobacteria</taxon>
        <taxon>Rhodobacterales</taxon>
        <taxon>Roseobacteraceae</taxon>
        <taxon>Maritimibacter</taxon>
    </lineage>
</organism>
<dbReference type="AlphaFoldDB" id="A0A845M231"/>
<accession>A0A845M231</accession>
<comment type="caution">
    <text evidence="1">The sequence shown here is derived from an EMBL/GenBank/DDBJ whole genome shotgun (WGS) entry which is preliminary data.</text>
</comment>
<dbReference type="RefSeq" id="WP_161351359.1">
    <property type="nucleotide sequence ID" value="NZ_WTUX01000011.1"/>
</dbReference>
<reference evidence="1 2" key="1">
    <citation type="submission" date="2019-12" db="EMBL/GenBank/DDBJ databases">
        <title>Maritimibacter sp. nov. sp. isolated from sea sand.</title>
        <authorList>
            <person name="Kim J."/>
            <person name="Jeong S.E."/>
            <person name="Jung H.S."/>
            <person name="Jeon C.O."/>
        </authorList>
    </citation>
    <scope>NUCLEOTIDE SEQUENCE [LARGE SCALE GENOMIC DNA]</scope>
    <source>
        <strain evidence="1 2">DP07</strain>
    </source>
</reference>
<evidence type="ECO:0000313" key="1">
    <source>
        <dbReference type="EMBL" id="MZR13262.1"/>
    </source>
</evidence>